<dbReference type="SUPFAM" id="SSF47473">
    <property type="entry name" value="EF-hand"/>
    <property type="match status" value="1"/>
</dbReference>
<evidence type="ECO:0000256" key="2">
    <source>
        <dbReference type="ARBA" id="ARBA00010994"/>
    </source>
</evidence>
<dbReference type="GO" id="GO:0046785">
    <property type="term" value="P:microtubule polymerization"/>
    <property type="evidence" value="ECO:0007669"/>
    <property type="project" value="InterPro"/>
</dbReference>
<dbReference type="AlphaFoldDB" id="A0A3B3QCW9"/>
<dbReference type="GO" id="GO:0032273">
    <property type="term" value="P:positive regulation of protein polymerization"/>
    <property type="evidence" value="ECO:0007669"/>
    <property type="project" value="TreeGrafter"/>
</dbReference>
<reference evidence="8" key="1">
    <citation type="submission" date="2025-08" db="UniProtKB">
        <authorList>
            <consortium name="Ensembl"/>
        </authorList>
    </citation>
    <scope>IDENTIFICATION</scope>
</reference>
<dbReference type="GeneTree" id="ENSGT00940000153875"/>
<keyword evidence="9" id="KW-1185">Reference proteome</keyword>
<dbReference type="Proteomes" id="UP000261540">
    <property type="component" value="Unplaced"/>
</dbReference>
<reference evidence="8" key="2">
    <citation type="submission" date="2025-09" db="UniProtKB">
        <authorList>
            <consortium name="Ensembl"/>
        </authorList>
    </citation>
    <scope>IDENTIFICATION</scope>
</reference>
<sequence length="249" mass="27469">MGRKEGCLHGYRDKQGITRHQPLKRISAAERAGVAGRRAGKAHQEHSAAQCSTVQQGYAAAARREHLKMAEGADMDELLTSFKKFAIHGDTKAVGKEMNGKNWAKLCKDCKVIDGKNITGTDVDIVFSKVKAKTSRVITFEEFQKALEELAPKRFKGQSKEEALQSMWKLIEGKEPSNVGVTKVSKTAAMDRLTDTSKYTGSHKERFDEAGKGKGRGGREELVENTGYVGAYKNAGTYEEKVKTKEKAQ</sequence>
<dbReference type="InterPro" id="IPR008907">
    <property type="entry name" value="TPP/p25"/>
</dbReference>
<keyword evidence="6" id="KW-0206">Cytoskeleton</keyword>
<feature type="region of interest" description="Disordered" evidence="7">
    <location>
        <begin position="199"/>
        <end position="222"/>
    </location>
</feature>
<feature type="compositionally biased region" description="Basic and acidic residues" evidence="7">
    <location>
        <begin position="202"/>
        <end position="222"/>
    </location>
</feature>
<evidence type="ECO:0000313" key="8">
    <source>
        <dbReference type="Ensembl" id="ENSPKIP00000003614.1"/>
    </source>
</evidence>
<dbReference type="GO" id="GO:0005874">
    <property type="term" value="C:microtubule"/>
    <property type="evidence" value="ECO:0007669"/>
    <property type="project" value="UniProtKB-KW"/>
</dbReference>
<protein>
    <recommendedName>
        <fullName evidence="3">Tubulin polymerization-promoting protein family member 3</fullName>
    </recommendedName>
</protein>
<comment type="similarity">
    <text evidence="2">Belongs to the TPPP family.</text>
</comment>
<dbReference type="Gene3D" id="1.10.238.10">
    <property type="entry name" value="EF-hand"/>
    <property type="match status" value="1"/>
</dbReference>
<comment type="subcellular location">
    <subcellularLocation>
        <location evidence="1">Cytoplasm</location>
        <location evidence="1">Cytoskeleton</location>
    </subcellularLocation>
</comment>
<dbReference type="GO" id="GO:0015631">
    <property type="term" value="F:tubulin binding"/>
    <property type="evidence" value="ECO:0007669"/>
    <property type="project" value="InterPro"/>
</dbReference>
<dbReference type="PANTHER" id="PTHR12932">
    <property type="entry name" value="P25 ALPHA-RELATED"/>
    <property type="match status" value="1"/>
</dbReference>
<organism evidence="8 9">
    <name type="scientific">Paramormyrops kingsleyae</name>
    <dbReference type="NCBI Taxonomy" id="1676925"/>
    <lineage>
        <taxon>Eukaryota</taxon>
        <taxon>Metazoa</taxon>
        <taxon>Chordata</taxon>
        <taxon>Craniata</taxon>
        <taxon>Vertebrata</taxon>
        <taxon>Euteleostomi</taxon>
        <taxon>Actinopterygii</taxon>
        <taxon>Neopterygii</taxon>
        <taxon>Teleostei</taxon>
        <taxon>Osteoglossocephala</taxon>
        <taxon>Osteoglossomorpha</taxon>
        <taxon>Osteoglossiformes</taxon>
        <taxon>Mormyridae</taxon>
        <taxon>Paramormyrops</taxon>
    </lineage>
</organism>
<evidence type="ECO:0000256" key="3">
    <source>
        <dbReference type="ARBA" id="ARBA00014005"/>
    </source>
</evidence>
<dbReference type="Pfam" id="PF05517">
    <property type="entry name" value="p25-alpha"/>
    <property type="match status" value="1"/>
</dbReference>
<proteinExistence type="inferred from homology"/>
<evidence type="ECO:0000256" key="4">
    <source>
        <dbReference type="ARBA" id="ARBA00022490"/>
    </source>
</evidence>
<dbReference type="Ensembl" id="ENSPKIT00000027576.1">
    <property type="protein sequence ID" value="ENSPKIP00000003614.1"/>
    <property type="gene ID" value="ENSPKIG00000021042.1"/>
</dbReference>
<evidence type="ECO:0000256" key="1">
    <source>
        <dbReference type="ARBA" id="ARBA00004245"/>
    </source>
</evidence>
<keyword evidence="5" id="KW-0493">Microtubule</keyword>
<dbReference type="PANTHER" id="PTHR12932:SF16">
    <property type="entry name" value="TUBULIN POLYMERIZATION-PROMOTING PROTEIN FAMILY MEMBER 3"/>
    <property type="match status" value="1"/>
</dbReference>
<keyword evidence="4" id="KW-0963">Cytoplasm</keyword>
<dbReference type="InterPro" id="IPR011992">
    <property type="entry name" value="EF-hand-dom_pair"/>
</dbReference>
<dbReference type="GO" id="GO:0001578">
    <property type="term" value="P:microtubule bundle formation"/>
    <property type="evidence" value="ECO:0007669"/>
    <property type="project" value="TreeGrafter"/>
</dbReference>
<evidence type="ECO:0000256" key="6">
    <source>
        <dbReference type="ARBA" id="ARBA00023212"/>
    </source>
</evidence>
<evidence type="ECO:0000313" key="9">
    <source>
        <dbReference type="Proteomes" id="UP000261540"/>
    </source>
</evidence>
<name>A0A3B3QCW9_9TELE</name>
<evidence type="ECO:0000256" key="7">
    <source>
        <dbReference type="SAM" id="MobiDB-lite"/>
    </source>
</evidence>
<dbReference type="FunFam" id="1.10.238.10:FF:000057">
    <property type="entry name" value="Tubulin polymerization-promoting protein family member 3"/>
    <property type="match status" value="1"/>
</dbReference>
<evidence type="ECO:0000256" key="5">
    <source>
        <dbReference type="ARBA" id="ARBA00022701"/>
    </source>
</evidence>
<accession>A0A3B3QCW9</accession>